<evidence type="ECO:0000256" key="1">
    <source>
        <dbReference type="SAM" id="Phobius"/>
    </source>
</evidence>
<dbReference type="HOGENOM" id="CLU_1978934_0_0_4"/>
<dbReference type="Proteomes" id="UP000008332">
    <property type="component" value="Chromosome"/>
</dbReference>
<feature type="transmembrane region" description="Helical" evidence="1">
    <location>
        <begin position="75"/>
        <end position="98"/>
    </location>
</feature>
<protein>
    <submittedName>
        <fullName evidence="2">Uncharacterized protein</fullName>
    </submittedName>
</protein>
<dbReference type="STRING" id="338969.Rfer_1877"/>
<organism evidence="2 3">
    <name type="scientific">Albidiferax ferrireducens (strain ATCC BAA-621 / DSM 15236 / T118)</name>
    <name type="common">Rhodoferax ferrireducens</name>
    <dbReference type="NCBI Taxonomy" id="338969"/>
    <lineage>
        <taxon>Bacteria</taxon>
        <taxon>Pseudomonadati</taxon>
        <taxon>Pseudomonadota</taxon>
        <taxon>Betaproteobacteria</taxon>
        <taxon>Burkholderiales</taxon>
        <taxon>Comamonadaceae</taxon>
        <taxon>Rhodoferax</taxon>
    </lineage>
</organism>
<name>Q21XA0_ALBFT</name>
<evidence type="ECO:0000313" key="2">
    <source>
        <dbReference type="EMBL" id="ABD69603.1"/>
    </source>
</evidence>
<dbReference type="KEGG" id="rfr:Rfer_1877"/>
<feature type="transmembrane region" description="Helical" evidence="1">
    <location>
        <begin position="43"/>
        <end position="69"/>
    </location>
</feature>
<keyword evidence="1" id="KW-0472">Membrane</keyword>
<keyword evidence="1" id="KW-0812">Transmembrane</keyword>
<accession>Q21XA0</accession>
<keyword evidence="1" id="KW-1133">Transmembrane helix</keyword>
<keyword evidence="3" id="KW-1185">Reference proteome</keyword>
<dbReference type="RefSeq" id="WP_011464171.1">
    <property type="nucleotide sequence ID" value="NC_007908.1"/>
</dbReference>
<dbReference type="AlphaFoldDB" id="Q21XA0"/>
<dbReference type="OrthoDB" id="9154735at2"/>
<reference evidence="3" key="1">
    <citation type="submission" date="2006-02" db="EMBL/GenBank/DDBJ databases">
        <title>Complete sequence of chromosome of Rhodoferax ferrireducens DSM 15236.</title>
        <authorList>
            <person name="Copeland A."/>
            <person name="Lucas S."/>
            <person name="Lapidus A."/>
            <person name="Barry K."/>
            <person name="Detter J.C."/>
            <person name="Glavina del Rio T."/>
            <person name="Hammon N."/>
            <person name="Israni S."/>
            <person name="Pitluck S."/>
            <person name="Brettin T."/>
            <person name="Bruce D."/>
            <person name="Han C."/>
            <person name="Tapia R."/>
            <person name="Gilna P."/>
            <person name="Kiss H."/>
            <person name="Schmutz J."/>
            <person name="Larimer F."/>
            <person name="Land M."/>
            <person name="Kyrpides N."/>
            <person name="Ivanova N."/>
            <person name="Richardson P."/>
        </authorList>
    </citation>
    <scope>NUCLEOTIDE SEQUENCE [LARGE SCALE GENOMIC DNA]</scope>
    <source>
        <strain evidence="3">ATCC BAA-621 / DSM 15236 / T118</strain>
    </source>
</reference>
<proteinExistence type="predicted"/>
<dbReference type="EMBL" id="CP000267">
    <property type="protein sequence ID" value="ABD69603.1"/>
    <property type="molecule type" value="Genomic_DNA"/>
</dbReference>
<evidence type="ECO:0000313" key="3">
    <source>
        <dbReference type="Proteomes" id="UP000008332"/>
    </source>
</evidence>
<sequence>MIHPLFFLIATRPQLLADHAEAYAELLATELGQVSAAWRRRALLYAVALACLAAAAVLAGVALMIWAVIPVATMQAPWALVVVPLLPMAVAAGCLLAIRSRVDASGFDNIQQHMKADLAMLREVSTS</sequence>
<gene>
    <name evidence="2" type="ordered locus">Rfer_1877</name>
</gene>